<dbReference type="SUPFAM" id="SSF161098">
    <property type="entry name" value="MetI-like"/>
    <property type="match status" value="1"/>
</dbReference>
<evidence type="ECO:0000256" key="2">
    <source>
        <dbReference type="ARBA" id="ARBA00022448"/>
    </source>
</evidence>
<evidence type="ECO:0000256" key="6">
    <source>
        <dbReference type="ARBA" id="ARBA00023136"/>
    </source>
</evidence>
<dbReference type="PROSITE" id="PS50928">
    <property type="entry name" value="ABC_TM1"/>
    <property type="match status" value="1"/>
</dbReference>
<comment type="caution">
    <text evidence="9">The sequence shown here is derived from an EMBL/GenBank/DDBJ whole genome shotgun (WGS) entry which is preliminary data.</text>
</comment>
<dbReference type="GO" id="GO:0055085">
    <property type="term" value="P:transmembrane transport"/>
    <property type="evidence" value="ECO:0007669"/>
    <property type="project" value="InterPro"/>
</dbReference>
<gene>
    <name evidence="9" type="ORF">EBB54_07590</name>
</gene>
<proteinExistence type="inferred from homology"/>
<keyword evidence="4 7" id="KW-0812">Transmembrane</keyword>
<name>A0A3R8KT08_9FIRM</name>
<dbReference type="PANTHER" id="PTHR43744">
    <property type="entry name" value="ABC TRANSPORTER PERMEASE PROTEIN MG189-RELATED-RELATED"/>
    <property type="match status" value="1"/>
</dbReference>
<dbReference type="AlphaFoldDB" id="A0A3R8KT08"/>
<feature type="domain" description="ABC transmembrane type-1" evidence="8">
    <location>
        <begin position="72"/>
        <end position="261"/>
    </location>
</feature>
<keyword evidence="5 7" id="KW-1133">Transmembrane helix</keyword>
<dbReference type="GO" id="GO:0005886">
    <property type="term" value="C:plasma membrane"/>
    <property type="evidence" value="ECO:0007669"/>
    <property type="project" value="UniProtKB-SubCell"/>
</dbReference>
<organism evidence="9 10">
    <name type="scientific">Schaedlerella arabinosiphila</name>
    <dbReference type="NCBI Taxonomy" id="2044587"/>
    <lineage>
        <taxon>Bacteria</taxon>
        <taxon>Bacillati</taxon>
        <taxon>Bacillota</taxon>
        <taxon>Clostridia</taxon>
        <taxon>Lachnospirales</taxon>
        <taxon>Lachnospiraceae</taxon>
        <taxon>Schaedlerella</taxon>
    </lineage>
</organism>
<dbReference type="Pfam" id="PF00528">
    <property type="entry name" value="BPD_transp_1"/>
    <property type="match status" value="1"/>
</dbReference>
<dbReference type="InterPro" id="IPR035906">
    <property type="entry name" value="MetI-like_sf"/>
</dbReference>
<evidence type="ECO:0000313" key="9">
    <source>
        <dbReference type="EMBL" id="RRK31239.1"/>
    </source>
</evidence>
<evidence type="ECO:0000256" key="1">
    <source>
        <dbReference type="ARBA" id="ARBA00004651"/>
    </source>
</evidence>
<dbReference type="CDD" id="cd06261">
    <property type="entry name" value="TM_PBP2"/>
    <property type="match status" value="1"/>
</dbReference>
<keyword evidence="6 7" id="KW-0472">Membrane</keyword>
<evidence type="ECO:0000256" key="5">
    <source>
        <dbReference type="ARBA" id="ARBA00022989"/>
    </source>
</evidence>
<feature type="transmembrane region" description="Helical" evidence="7">
    <location>
        <begin position="76"/>
        <end position="96"/>
    </location>
</feature>
<feature type="transmembrane region" description="Helical" evidence="7">
    <location>
        <begin position="182"/>
        <end position="207"/>
    </location>
</feature>
<accession>A0A3R8KT08</accession>
<dbReference type="RefSeq" id="WP_125126957.1">
    <property type="nucleotide sequence ID" value="NZ_RHJS01000002.1"/>
</dbReference>
<reference evidence="9" key="1">
    <citation type="submission" date="2018-10" db="EMBL/GenBank/DDBJ databases">
        <title>Schaedlerella arabinophila gen. nov. sp. nov., isolated from the mouse intestinal tract and comparative analysis with the genome of the closely related altered Schaedler flora strain ASF502.</title>
        <authorList>
            <person name="Miyake S."/>
            <person name="Soh M."/>
            <person name="Seedorf H."/>
        </authorList>
    </citation>
    <scope>NUCLEOTIDE SEQUENCE [LARGE SCALE GENOMIC DNA]</scope>
    <source>
        <strain evidence="9">DSM 106076</strain>
    </source>
</reference>
<keyword evidence="2 7" id="KW-0813">Transport</keyword>
<dbReference type="PANTHER" id="PTHR43744:SF8">
    <property type="entry name" value="SN-GLYCEROL-3-PHOSPHATE TRANSPORT SYSTEM PERMEASE PROTEIN UGPE"/>
    <property type="match status" value="1"/>
</dbReference>
<feature type="transmembrane region" description="Helical" evidence="7">
    <location>
        <begin position="12"/>
        <end position="32"/>
    </location>
</feature>
<keyword evidence="10" id="KW-1185">Reference proteome</keyword>
<dbReference type="Proteomes" id="UP000274920">
    <property type="component" value="Unassembled WGS sequence"/>
</dbReference>
<evidence type="ECO:0000313" key="10">
    <source>
        <dbReference type="Proteomes" id="UP000274920"/>
    </source>
</evidence>
<protein>
    <submittedName>
        <fullName evidence="9">Carbohydrate ABC transporter permease</fullName>
    </submittedName>
</protein>
<evidence type="ECO:0000256" key="7">
    <source>
        <dbReference type="RuleBase" id="RU363032"/>
    </source>
</evidence>
<evidence type="ECO:0000259" key="8">
    <source>
        <dbReference type="PROSITE" id="PS50928"/>
    </source>
</evidence>
<dbReference type="InterPro" id="IPR000515">
    <property type="entry name" value="MetI-like"/>
</dbReference>
<dbReference type="Gene3D" id="1.10.3720.10">
    <property type="entry name" value="MetI-like"/>
    <property type="match status" value="1"/>
</dbReference>
<evidence type="ECO:0000256" key="4">
    <source>
        <dbReference type="ARBA" id="ARBA00022692"/>
    </source>
</evidence>
<sequence length="276" mass="31484">MKYKKRSTLLGDMSGLLASILVFVFPFLFMLLNSLKERREANLLNLSIPRVFHWENYVEVFQTNDYVLLKAFKNSMLLTFFSVIGLVVVSSMAGYIIRRRNDRMTRIVNILLMLGLMIPPAVIPTIWVMQCLHVYRTMFGMILIEIALQIPFDIMLYQGFVGTIPVELEEAARIDGCKNGRLFFQIVFPLLKPVTSTIVILNAVTIFNDFTNPLYFLPGTENATVQQTLYNFTGQFSSSYNLLFADVILITLPMFILFIIFNKKIVNGMVAGSIKG</sequence>
<comment type="similarity">
    <text evidence="7">Belongs to the binding-protein-dependent transport system permease family.</text>
</comment>
<feature type="transmembrane region" description="Helical" evidence="7">
    <location>
        <begin position="139"/>
        <end position="161"/>
    </location>
</feature>
<evidence type="ECO:0000256" key="3">
    <source>
        <dbReference type="ARBA" id="ARBA00022475"/>
    </source>
</evidence>
<comment type="subcellular location">
    <subcellularLocation>
        <location evidence="1 7">Cell membrane</location>
        <topology evidence="1 7">Multi-pass membrane protein</topology>
    </subcellularLocation>
</comment>
<keyword evidence="3" id="KW-1003">Cell membrane</keyword>
<feature type="transmembrane region" description="Helical" evidence="7">
    <location>
        <begin position="108"/>
        <end position="127"/>
    </location>
</feature>
<feature type="transmembrane region" description="Helical" evidence="7">
    <location>
        <begin position="240"/>
        <end position="261"/>
    </location>
</feature>
<dbReference type="EMBL" id="RHJS01000002">
    <property type="protein sequence ID" value="RRK31239.1"/>
    <property type="molecule type" value="Genomic_DNA"/>
</dbReference>